<dbReference type="InterPro" id="IPR059000">
    <property type="entry name" value="ATPase_P-type_domA"/>
</dbReference>
<dbReference type="FunFam" id="3.40.50.1000:FF:000028">
    <property type="entry name" value="Calcium-transporting P-type ATPase, putative"/>
    <property type="match status" value="1"/>
</dbReference>
<feature type="transmembrane region" description="Helical" evidence="12">
    <location>
        <begin position="745"/>
        <end position="764"/>
    </location>
</feature>
<dbReference type="FunFam" id="2.70.150.10:FF:000160">
    <property type="entry name" value="Sarcoplasmic/endoplasmic reticulum calcium ATPase 1"/>
    <property type="match status" value="1"/>
</dbReference>
<keyword evidence="15" id="KW-1185">Reference proteome</keyword>
<comment type="subcellular location">
    <subcellularLocation>
        <location evidence="1">Cell membrane</location>
        <topology evidence="1">Multi-pass membrane protein</topology>
    </subcellularLocation>
</comment>
<feature type="transmembrane region" description="Helical" evidence="12">
    <location>
        <begin position="834"/>
        <end position="851"/>
    </location>
</feature>
<dbReference type="InterPro" id="IPR023214">
    <property type="entry name" value="HAD_sf"/>
</dbReference>
<gene>
    <name evidence="14" type="ORF">SAMN05660284_00533</name>
</gene>
<sequence length="931" mass="100032">MAQTQLPLPPYRLPVDAIQESAQSNLASGLSTTEANHRLQIDGPNELPAAPPVPGWIKFLRQFTDPLTVLLLCAMGISLLAWFIEGESGLPYETITILIIVLLNATLGFMQERRAEEAVAALQAMSAPTASVLRDGEQQAIAAREVVTGDILLIEEGDTLPADARVIESISLRVAEAALTGESAPVSKDPQPIQEEAGIGDQENMVFSGTAVTSGRGRALVVATGADTEIGRIAGSLHATQDEPTPLQKELAKVGHFLGRSVIAIALVMGLTLLWIYRAELSLGHFVAILMFSVSLAVAAVPEGLTAINTIILSLGMARMAKRNVIVRKLNSVETLGSTTVICSDKTGTLTRNEMTVRSVIVAGERVDFSGIGYEPSGTLHQQGQPLSDPVRDAVERALHTAELANNAKLIEQDGRWSIQGDPTEAALIVAARKAGITRAQLDARYTRIGEVPFSSERKMMSTAQLDIYHAGHIRMTSKGAPDILLSRCTHEWIDGEDRPLTPERRTAILTSIEDLAQEALRTLGVAYRLLHRDALTGNLCEEHENEMVFLGVIGMIDPPRPEAAAAVAEARAAGIRPIMITGDHQITAAAIAIELGIVEKGAHAVTGAELQRMNDKQLRQTVKTCSVFARVAPEHKLRIVTALQAEGAIAAMTGDGVNDAPALKKSDIGVAMGITGTDVSKGAADMVLTDDNFASIVAAVEEGRTIFANIQKFLRFLLSSNIGEVFFMFFGVLLAGVIGLKPESGLGITVPLLAVQILWVNLLTDSGPALALGVDPVDHDVMRQTPRDPRTNIITPAMWLDIMLVGIIMAIGTLAVTDWVLPGGLIPGGTGNMARAQTMAFNTLVFYQLFNAFNARSETRSAFHGVLRNGWLWIAIAIAILLQIAVIHLPFLQTAFKTEALTAQEWVISIVTASSVLWLMELKKLYLRRQ</sequence>
<dbReference type="GO" id="GO:0015662">
    <property type="term" value="F:P-type ion transporter activity"/>
    <property type="evidence" value="ECO:0007669"/>
    <property type="project" value="UniProtKB-ARBA"/>
</dbReference>
<dbReference type="GO" id="GO:0016887">
    <property type="term" value="F:ATP hydrolysis activity"/>
    <property type="evidence" value="ECO:0007669"/>
    <property type="project" value="InterPro"/>
</dbReference>
<feature type="transmembrane region" description="Helical" evidence="12">
    <location>
        <begin position="257"/>
        <end position="277"/>
    </location>
</feature>
<keyword evidence="10 12" id="KW-1133">Transmembrane helix</keyword>
<dbReference type="PANTHER" id="PTHR43294:SF21">
    <property type="entry name" value="CATION TRANSPORTING ATPASE"/>
    <property type="match status" value="1"/>
</dbReference>
<keyword evidence="9" id="KW-1278">Translocase</keyword>
<dbReference type="PROSITE" id="PS00154">
    <property type="entry name" value="ATPASE_E1_E2"/>
    <property type="match status" value="1"/>
</dbReference>
<dbReference type="Pfam" id="PF00122">
    <property type="entry name" value="E1-E2_ATPase"/>
    <property type="match status" value="1"/>
</dbReference>
<keyword evidence="4" id="KW-0597">Phosphoprotein</keyword>
<dbReference type="GO" id="GO:0019829">
    <property type="term" value="F:ATPase-coupled monoatomic cation transmembrane transporter activity"/>
    <property type="evidence" value="ECO:0007669"/>
    <property type="project" value="TreeGrafter"/>
</dbReference>
<evidence type="ECO:0000256" key="7">
    <source>
        <dbReference type="ARBA" id="ARBA00022840"/>
    </source>
</evidence>
<feature type="transmembrane region" description="Helical" evidence="12">
    <location>
        <begin position="283"/>
        <end position="313"/>
    </location>
</feature>
<dbReference type="Gene3D" id="1.20.1110.10">
    <property type="entry name" value="Calcium-transporting ATPase, transmembrane domain"/>
    <property type="match status" value="1"/>
</dbReference>
<dbReference type="SUPFAM" id="SSF56784">
    <property type="entry name" value="HAD-like"/>
    <property type="match status" value="1"/>
</dbReference>
<dbReference type="Proteomes" id="UP000242869">
    <property type="component" value="Unassembled WGS sequence"/>
</dbReference>
<dbReference type="PRINTS" id="PR00119">
    <property type="entry name" value="CATATPASE"/>
</dbReference>
<dbReference type="InterPro" id="IPR018303">
    <property type="entry name" value="ATPase_P-typ_P_site"/>
</dbReference>
<feature type="transmembrane region" description="Helical" evidence="12">
    <location>
        <begin position="67"/>
        <end position="84"/>
    </location>
</feature>
<comment type="similarity">
    <text evidence="2">Belongs to the cation transport ATPase (P-type) (TC 3.A.3) family. Type IIA subfamily.</text>
</comment>
<dbReference type="InterPro" id="IPR044492">
    <property type="entry name" value="P_typ_ATPase_HD_dom"/>
</dbReference>
<dbReference type="Pfam" id="PF00689">
    <property type="entry name" value="Cation_ATPase_C"/>
    <property type="match status" value="1"/>
</dbReference>
<dbReference type="Pfam" id="PF00690">
    <property type="entry name" value="Cation_ATPase_N"/>
    <property type="match status" value="1"/>
</dbReference>
<evidence type="ECO:0000256" key="1">
    <source>
        <dbReference type="ARBA" id="ARBA00004651"/>
    </source>
</evidence>
<evidence type="ECO:0000259" key="13">
    <source>
        <dbReference type="SMART" id="SM00831"/>
    </source>
</evidence>
<dbReference type="Gene3D" id="3.40.1110.10">
    <property type="entry name" value="Calcium-transporting ATPase, cytoplasmic domain N"/>
    <property type="match status" value="1"/>
</dbReference>
<keyword evidence="8" id="KW-0460">Magnesium</keyword>
<dbReference type="AlphaFoldDB" id="A0A1I4WC45"/>
<keyword evidence="5 12" id="KW-0812">Transmembrane</keyword>
<evidence type="ECO:0000256" key="10">
    <source>
        <dbReference type="ARBA" id="ARBA00022989"/>
    </source>
</evidence>
<accession>A0A1I4WC45</accession>
<evidence type="ECO:0000256" key="12">
    <source>
        <dbReference type="SAM" id="Phobius"/>
    </source>
</evidence>
<dbReference type="SUPFAM" id="SSF81653">
    <property type="entry name" value="Calcium ATPase, transduction domain A"/>
    <property type="match status" value="1"/>
</dbReference>
<dbReference type="Gene3D" id="3.40.50.1000">
    <property type="entry name" value="HAD superfamily/HAD-like"/>
    <property type="match status" value="1"/>
</dbReference>
<feature type="transmembrane region" description="Helical" evidence="12">
    <location>
        <begin position="714"/>
        <end position="739"/>
    </location>
</feature>
<dbReference type="GO" id="GO:0005524">
    <property type="term" value="F:ATP binding"/>
    <property type="evidence" value="ECO:0007669"/>
    <property type="project" value="UniProtKB-KW"/>
</dbReference>
<dbReference type="SFLD" id="SFLDF00027">
    <property type="entry name" value="p-type_atpase"/>
    <property type="match status" value="1"/>
</dbReference>
<evidence type="ECO:0000256" key="4">
    <source>
        <dbReference type="ARBA" id="ARBA00022553"/>
    </source>
</evidence>
<dbReference type="SUPFAM" id="SSF81660">
    <property type="entry name" value="Metal cation-transporting ATPase, ATP-binding domain N"/>
    <property type="match status" value="1"/>
</dbReference>
<evidence type="ECO:0000256" key="11">
    <source>
        <dbReference type="ARBA" id="ARBA00023136"/>
    </source>
</evidence>
<evidence type="ECO:0000256" key="6">
    <source>
        <dbReference type="ARBA" id="ARBA00022741"/>
    </source>
</evidence>
<evidence type="ECO:0000256" key="3">
    <source>
        <dbReference type="ARBA" id="ARBA00022475"/>
    </source>
</evidence>
<keyword evidence="7" id="KW-0067">ATP-binding</keyword>
<dbReference type="FunFam" id="3.40.50.1000:FF:000001">
    <property type="entry name" value="Phospholipid-transporting ATPase IC"/>
    <property type="match status" value="1"/>
</dbReference>
<dbReference type="Pfam" id="PF13246">
    <property type="entry name" value="Cation_ATPase"/>
    <property type="match status" value="1"/>
</dbReference>
<feature type="domain" description="Cation-transporting P-type ATPase N-terminal" evidence="13">
    <location>
        <begin position="9"/>
        <end position="83"/>
    </location>
</feature>
<reference evidence="15" key="1">
    <citation type="submission" date="2016-10" db="EMBL/GenBank/DDBJ databases">
        <authorList>
            <person name="Varghese N."/>
            <person name="Submissions S."/>
        </authorList>
    </citation>
    <scope>NUCLEOTIDE SEQUENCE [LARGE SCALE GENOMIC DNA]</scope>
    <source>
        <strain evidence="15">DSM 6150</strain>
    </source>
</reference>
<feature type="transmembrane region" description="Helical" evidence="12">
    <location>
        <begin position="90"/>
        <end position="110"/>
    </location>
</feature>
<feature type="transmembrane region" description="Helical" evidence="12">
    <location>
        <begin position="872"/>
        <end position="892"/>
    </location>
</feature>
<evidence type="ECO:0000256" key="9">
    <source>
        <dbReference type="ARBA" id="ARBA00022967"/>
    </source>
</evidence>
<evidence type="ECO:0000313" key="14">
    <source>
        <dbReference type="EMBL" id="SFN10820.1"/>
    </source>
</evidence>
<dbReference type="GO" id="GO:0005886">
    <property type="term" value="C:plasma membrane"/>
    <property type="evidence" value="ECO:0007669"/>
    <property type="project" value="UniProtKB-SubCell"/>
</dbReference>
<dbReference type="InterPro" id="IPR008250">
    <property type="entry name" value="ATPase_P-typ_transduc_dom_A_sf"/>
</dbReference>
<dbReference type="RefSeq" id="WP_091191069.1">
    <property type="nucleotide sequence ID" value="NZ_FOVE01000003.1"/>
</dbReference>
<dbReference type="Gene3D" id="2.70.150.10">
    <property type="entry name" value="Calcium-transporting ATPase, cytoplasmic transduction domain A"/>
    <property type="match status" value="1"/>
</dbReference>
<dbReference type="NCBIfam" id="TIGR01494">
    <property type="entry name" value="ATPase_P-type"/>
    <property type="match status" value="2"/>
</dbReference>
<dbReference type="SFLD" id="SFLDG00002">
    <property type="entry name" value="C1.7:_P-type_atpase_like"/>
    <property type="match status" value="1"/>
</dbReference>
<evidence type="ECO:0000256" key="8">
    <source>
        <dbReference type="ARBA" id="ARBA00022842"/>
    </source>
</evidence>
<keyword evidence="11 12" id="KW-0472">Membrane</keyword>
<dbReference type="EMBL" id="FOVE01000003">
    <property type="protein sequence ID" value="SFN10820.1"/>
    <property type="molecule type" value="Genomic_DNA"/>
</dbReference>
<dbReference type="InterPro" id="IPR006068">
    <property type="entry name" value="ATPase_P-typ_cation-transptr_C"/>
</dbReference>
<dbReference type="PANTHER" id="PTHR43294">
    <property type="entry name" value="SODIUM/POTASSIUM-TRANSPORTING ATPASE SUBUNIT ALPHA"/>
    <property type="match status" value="1"/>
</dbReference>
<dbReference type="SFLD" id="SFLDS00003">
    <property type="entry name" value="Haloacid_Dehalogenase"/>
    <property type="match status" value="1"/>
</dbReference>
<dbReference type="InterPro" id="IPR023299">
    <property type="entry name" value="ATPase_P-typ_cyto_dom_N"/>
</dbReference>
<keyword evidence="6" id="KW-0547">Nucleotide-binding</keyword>
<feature type="transmembrane region" description="Helical" evidence="12">
    <location>
        <begin position="904"/>
        <end position="921"/>
    </location>
</feature>
<dbReference type="InterPro" id="IPR036412">
    <property type="entry name" value="HAD-like_sf"/>
</dbReference>
<protein>
    <submittedName>
        <fullName evidence="14">Ca2+-transporting ATPase</fullName>
    </submittedName>
</protein>
<proteinExistence type="inferred from homology"/>
<evidence type="ECO:0000256" key="2">
    <source>
        <dbReference type="ARBA" id="ARBA00005675"/>
    </source>
</evidence>
<evidence type="ECO:0000256" key="5">
    <source>
        <dbReference type="ARBA" id="ARBA00022692"/>
    </source>
</evidence>
<dbReference type="GO" id="GO:1902600">
    <property type="term" value="P:proton transmembrane transport"/>
    <property type="evidence" value="ECO:0007669"/>
    <property type="project" value="TreeGrafter"/>
</dbReference>
<dbReference type="PRINTS" id="PR00120">
    <property type="entry name" value="HATPASE"/>
</dbReference>
<dbReference type="SUPFAM" id="SSF81665">
    <property type="entry name" value="Calcium ATPase, transmembrane domain M"/>
    <property type="match status" value="1"/>
</dbReference>
<dbReference type="InterPro" id="IPR001757">
    <property type="entry name" value="P_typ_ATPase"/>
</dbReference>
<dbReference type="OrthoDB" id="9814270at2"/>
<dbReference type="InterPro" id="IPR050510">
    <property type="entry name" value="Cation_transp_ATPase_P-type"/>
</dbReference>
<evidence type="ECO:0000313" key="15">
    <source>
        <dbReference type="Proteomes" id="UP000242869"/>
    </source>
</evidence>
<keyword evidence="3" id="KW-1003">Cell membrane</keyword>
<dbReference type="SMART" id="SM00831">
    <property type="entry name" value="Cation_ATPase_N"/>
    <property type="match status" value="1"/>
</dbReference>
<dbReference type="InterPro" id="IPR004014">
    <property type="entry name" value="ATPase_P-typ_cation-transptr_N"/>
</dbReference>
<organism evidence="14 15">
    <name type="scientific">Formivibrio citricus</name>
    <dbReference type="NCBI Taxonomy" id="83765"/>
    <lineage>
        <taxon>Bacteria</taxon>
        <taxon>Pseudomonadati</taxon>
        <taxon>Pseudomonadota</taxon>
        <taxon>Betaproteobacteria</taxon>
        <taxon>Neisseriales</taxon>
        <taxon>Chitinibacteraceae</taxon>
        <taxon>Formivibrio</taxon>
    </lineage>
</organism>
<dbReference type="InterPro" id="IPR023298">
    <property type="entry name" value="ATPase_P-typ_TM_dom_sf"/>
</dbReference>
<feature type="transmembrane region" description="Helical" evidence="12">
    <location>
        <begin position="798"/>
        <end position="822"/>
    </location>
</feature>
<name>A0A1I4WC45_9NEIS</name>
<dbReference type="STRING" id="83765.SAMN05660284_00533"/>